<evidence type="ECO:0000313" key="3">
    <source>
        <dbReference type="Proteomes" id="UP000247932"/>
    </source>
</evidence>
<dbReference type="InterPro" id="IPR025657">
    <property type="entry name" value="RadC_JAB"/>
</dbReference>
<organism evidence="2 3">
    <name type="scientific">Gilliamella apicola</name>
    <dbReference type="NCBI Taxonomy" id="1196095"/>
    <lineage>
        <taxon>Bacteria</taxon>
        <taxon>Pseudomonadati</taxon>
        <taxon>Pseudomonadota</taxon>
        <taxon>Gammaproteobacteria</taxon>
        <taxon>Orbales</taxon>
        <taxon>Orbaceae</taxon>
        <taxon>Gilliamella</taxon>
    </lineage>
</organism>
<dbReference type="OrthoDB" id="9871632at2"/>
<dbReference type="Pfam" id="PF04002">
    <property type="entry name" value="RadC"/>
    <property type="match status" value="1"/>
</dbReference>
<comment type="caution">
    <text evidence="2">The sequence shown here is derived from an EMBL/GenBank/DDBJ whole genome shotgun (WGS) entry which is preliminary data.</text>
</comment>
<name>A0A2V4EPR8_9GAMM</name>
<reference evidence="2 3" key="1">
    <citation type="submission" date="2018-05" db="EMBL/GenBank/DDBJ databases">
        <title>Reference genomes for bee gut microbiota database.</title>
        <authorList>
            <person name="Ellegaard K.M."/>
        </authorList>
    </citation>
    <scope>NUCLEOTIDE SEQUENCE [LARGE SCALE GENOMIC DNA]</scope>
    <source>
        <strain evidence="2 3">ESL0182</strain>
    </source>
</reference>
<protein>
    <recommendedName>
        <fullName evidence="1">RadC-like JAB domain-containing protein</fullName>
    </recommendedName>
</protein>
<proteinExistence type="predicted"/>
<feature type="domain" description="RadC-like JAB" evidence="1">
    <location>
        <begin position="2"/>
        <end position="31"/>
    </location>
</feature>
<dbReference type="Gene3D" id="3.40.140.10">
    <property type="entry name" value="Cytidine Deaminase, domain 2"/>
    <property type="match status" value="1"/>
</dbReference>
<dbReference type="EMBL" id="QGLR01000012">
    <property type="protein sequence ID" value="PXZ06508.1"/>
    <property type="molecule type" value="Genomic_DNA"/>
</dbReference>
<keyword evidence="3" id="KW-1185">Reference proteome</keyword>
<accession>A0A2V4EPR8</accession>
<gene>
    <name evidence="2" type="ORF">DKK70_11130</name>
</gene>
<dbReference type="Proteomes" id="UP000247932">
    <property type="component" value="Unassembled WGS sequence"/>
</dbReference>
<sequence>MEQILALIDVNILDHFIVSNHNYLSLKEHGYY</sequence>
<evidence type="ECO:0000313" key="2">
    <source>
        <dbReference type="EMBL" id="PXZ06508.1"/>
    </source>
</evidence>
<dbReference type="AlphaFoldDB" id="A0A2V4EPR8"/>
<evidence type="ECO:0000259" key="1">
    <source>
        <dbReference type="Pfam" id="PF04002"/>
    </source>
</evidence>